<dbReference type="AlphaFoldDB" id="A0A0D3HDW8"/>
<dbReference type="EnsemblPlants" id="OBART10G10700.1">
    <property type="protein sequence ID" value="OBART10G10700.1"/>
    <property type="gene ID" value="OBART10G10700"/>
</dbReference>
<dbReference type="SUPFAM" id="SSF54695">
    <property type="entry name" value="POZ domain"/>
    <property type="match status" value="1"/>
</dbReference>
<dbReference type="Gene3D" id="3.30.710.10">
    <property type="entry name" value="Potassium Channel Kv1.1, Chain A"/>
    <property type="match status" value="1"/>
</dbReference>
<feature type="region of interest" description="Disordered" evidence="3">
    <location>
        <begin position="258"/>
        <end position="300"/>
    </location>
</feature>
<accession>A0A0D3HDW8</accession>
<protein>
    <recommendedName>
        <fullName evidence="8">BTB domain-containing protein</fullName>
    </recommendedName>
</protein>
<evidence type="ECO:0000256" key="3">
    <source>
        <dbReference type="SAM" id="MobiDB-lite"/>
    </source>
</evidence>
<dbReference type="SUPFAM" id="SSF49599">
    <property type="entry name" value="TRAF domain-like"/>
    <property type="match status" value="1"/>
</dbReference>
<dbReference type="eggNOG" id="KOG1987">
    <property type="taxonomic scope" value="Eukaryota"/>
</dbReference>
<organism evidence="6">
    <name type="scientific">Oryza barthii</name>
    <dbReference type="NCBI Taxonomy" id="65489"/>
    <lineage>
        <taxon>Eukaryota</taxon>
        <taxon>Viridiplantae</taxon>
        <taxon>Streptophyta</taxon>
        <taxon>Embryophyta</taxon>
        <taxon>Tracheophyta</taxon>
        <taxon>Spermatophyta</taxon>
        <taxon>Magnoliopsida</taxon>
        <taxon>Liliopsida</taxon>
        <taxon>Poales</taxon>
        <taxon>Poaceae</taxon>
        <taxon>BOP clade</taxon>
        <taxon>Oryzoideae</taxon>
        <taxon>Oryzeae</taxon>
        <taxon>Oryzinae</taxon>
        <taxon>Oryza</taxon>
    </lineage>
</organism>
<dbReference type="InterPro" id="IPR056423">
    <property type="entry name" value="BACK_BPM_SPOP"/>
</dbReference>
<dbReference type="InterPro" id="IPR045005">
    <property type="entry name" value="BPM1-6"/>
</dbReference>
<reference evidence="6" key="2">
    <citation type="submission" date="2015-03" db="UniProtKB">
        <authorList>
            <consortium name="EnsemblPlants"/>
        </authorList>
    </citation>
    <scope>IDENTIFICATION</scope>
</reference>
<evidence type="ECO:0000313" key="7">
    <source>
        <dbReference type="Proteomes" id="UP000026960"/>
    </source>
</evidence>
<feature type="compositionally biased region" description="Acidic residues" evidence="3">
    <location>
        <begin position="258"/>
        <end position="298"/>
    </location>
</feature>
<evidence type="ECO:0000256" key="2">
    <source>
        <dbReference type="ARBA" id="ARBA00010846"/>
    </source>
</evidence>
<evidence type="ECO:0000259" key="5">
    <source>
        <dbReference type="PROSITE" id="PS50144"/>
    </source>
</evidence>
<proteinExistence type="inferred from homology"/>
<dbReference type="PROSITE" id="PS50144">
    <property type="entry name" value="MATH"/>
    <property type="match status" value="1"/>
</dbReference>
<dbReference type="Pfam" id="PF22486">
    <property type="entry name" value="MATH_2"/>
    <property type="match status" value="1"/>
</dbReference>
<evidence type="ECO:0008006" key="8">
    <source>
        <dbReference type="Google" id="ProtNLM"/>
    </source>
</evidence>
<dbReference type="Proteomes" id="UP000026960">
    <property type="component" value="Chromosome 10"/>
</dbReference>
<dbReference type="InterPro" id="IPR011333">
    <property type="entry name" value="SKP1/BTB/POZ_sf"/>
</dbReference>
<dbReference type="Gene3D" id="2.60.210.10">
    <property type="entry name" value="Apoptosis, Tumor Necrosis Factor Receptor Associated Protein 2, Chain A"/>
    <property type="match status" value="1"/>
</dbReference>
<comment type="similarity">
    <text evidence="2">Belongs to the Tdpoz family.</text>
</comment>
<dbReference type="SMART" id="SM00225">
    <property type="entry name" value="BTB"/>
    <property type="match status" value="1"/>
</dbReference>
<dbReference type="STRING" id="65489.A0A0D3HDW8"/>
<dbReference type="GO" id="GO:0016567">
    <property type="term" value="P:protein ubiquitination"/>
    <property type="evidence" value="ECO:0007669"/>
    <property type="project" value="InterPro"/>
</dbReference>
<name>A0A0D3HDW8_9ORYZ</name>
<feature type="domain" description="BTB" evidence="4">
    <location>
        <begin position="189"/>
        <end position="260"/>
    </location>
</feature>
<feature type="domain" description="MATH" evidence="5">
    <location>
        <begin position="26"/>
        <end position="154"/>
    </location>
</feature>
<dbReference type="Gene3D" id="1.25.40.420">
    <property type="match status" value="1"/>
</dbReference>
<dbReference type="InterPro" id="IPR000210">
    <property type="entry name" value="BTB/POZ_dom"/>
</dbReference>
<evidence type="ECO:0000313" key="6">
    <source>
        <dbReference type="EnsemblPlants" id="OBART10G10700.1"/>
    </source>
</evidence>
<comment type="pathway">
    <text evidence="1">Protein modification; protein ubiquitination.</text>
</comment>
<evidence type="ECO:0000259" key="4">
    <source>
        <dbReference type="PROSITE" id="PS50097"/>
    </source>
</evidence>
<sequence length="392" mass="43641">MYSCGVSFVGGGGSAPSAVTAGDVATGFHLLVVNGYSYAHNTPVGECIESRRFTVGGYRWFIEYYPNGKSSSVSNCISVYLVLDDDGVAEPVQAQYQFRLVNQLEKEQLPSIPEVMNYTYFSNSYPSWGRLIRKDVLEQSKFFWDDNFTIRCSVIVAKKLRSKNQESIVVPPYDIRRDFGDLLWTEDGADVTFQVAGELIAGHRCVLAARSSVFKAQILGETKDGSQKADASFILVEDMEPQVFKSLLTFIYTDSLPELEDEEETESDRDEEEDQESEADGVHGEDDDDDDDDDDNGGDEMWSPLLVAADRYDLQRLKLICAKKLCERIDASTVADTLGLAEKHHCRLLKEACFEFLKAPANLKFVLASDGLDHITATCPSVLKELLAKFAS</sequence>
<reference evidence="6" key="1">
    <citation type="journal article" date="2009" name="Rice">
        <title>De Novo Next Generation Sequencing of Plant Genomes.</title>
        <authorList>
            <person name="Rounsley S."/>
            <person name="Marri P.R."/>
            <person name="Yu Y."/>
            <person name="He R."/>
            <person name="Sisneros N."/>
            <person name="Goicoechea J.L."/>
            <person name="Lee S.J."/>
            <person name="Angelova A."/>
            <person name="Kudrna D."/>
            <person name="Luo M."/>
            <person name="Affourtit J."/>
            <person name="Desany B."/>
            <person name="Knight J."/>
            <person name="Niazi F."/>
            <person name="Egholm M."/>
            <person name="Wing R.A."/>
        </authorList>
    </citation>
    <scope>NUCLEOTIDE SEQUENCE [LARGE SCALE GENOMIC DNA]</scope>
    <source>
        <strain evidence="6">cv. IRGC 105608</strain>
    </source>
</reference>
<dbReference type="CDD" id="cd00121">
    <property type="entry name" value="MATH"/>
    <property type="match status" value="1"/>
</dbReference>
<dbReference type="InterPro" id="IPR008974">
    <property type="entry name" value="TRAF-like"/>
</dbReference>
<dbReference type="Pfam" id="PF00651">
    <property type="entry name" value="BTB"/>
    <property type="match status" value="1"/>
</dbReference>
<dbReference type="PROSITE" id="PS50097">
    <property type="entry name" value="BTB"/>
    <property type="match status" value="1"/>
</dbReference>
<keyword evidence="7" id="KW-1185">Reference proteome</keyword>
<evidence type="ECO:0000256" key="1">
    <source>
        <dbReference type="ARBA" id="ARBA00004906"/>
    </source>
</evidence>
<dbReference type="HOGENOM" id="CLU_004253_2_1_1"/>
<dbReference type="Gramene" id="OBART10G10700.1">
    <property type="protein sequence ID" value="OBART10G10700.1"/>
    <property type="gene ID" value="OBART10G10700"/>
</dbReference>
<dbReference type="Pfam" id="PF24570">
    <property type="entry name" value="BACK_BPM_SPOP"/>
    <property type="match status" value="1"/>
</dbReference>
<dbReference type="PANTHER" id="PTHR26379:SF295">
    <property type="entry name" value="OS10G0429651 PROTEIN"/>
    <property type="match status" value="1"/>
</dbReference>
<dbReference type="InterPro" id="IPR002083">
    <property type="entry name" value="MATH/TRAF_dom"/>
</dbReference>
<dbReference type="PANTHER" id="PTHR26379">
    <property type="entry name" value="BTB/POZ AND MATH DOMAIN-CONTAINING PROTEIN 1"/>
    <property type="match status" value="1"/>
</dbReference>
<dbReference type="PaxDb" id="65489-OBART10G10700.1"/>